<evidence type="ECO:0000256" key="1">
    <source>
        <dbReference type="SAM" id="MobiDB-lite"/>
    </source>
</evidence>
<feature type="transmembrane region" description="Helical" evidence="2">
    <location>
        <begin position="15"/>
        <end position="35"/>
    </location>
</feature>
<keyword evidence="2" id="KW-0812">Transmembrane</keyword>
<gene>
    <name evidence="3" type="ORF">E8E13_010218</name>
</gene>
<name>A0A9P4TJ82_CURKU</name>
<evidence type="ECO:0000313" key="4">
    <source>
        <dbReference type="Proteomes" id="UP000801428"/>
    </source>
</evidence>
<comment type="caution">
    <text evidence="3">The sequence shown here is derived from an EMBL/GenBank/DDBJ whole genome shotgun (WGS) entry which is preliminary data.</text>
</comment>
<proteinExistence type="predicted"/>
<protein>
    <submittedName>
        <fullName evidence="3">Uncharacterized protein</fullName>
    </submittedName>
</protein>
<evidence type="ECO:0000256" key="2">
    <source>
        <dbReference type="SAM" id="Phobius"/>
    </source>
</evidence>
<evidence type="ECO:0000313" key="3">
    <source>
        <dbReference type="EMBL" id="KAF3005959.1"/>
    </source>
</evidence>
<accession>A0A9P4TJ82</accession>
<dbReference type="Proteomes" id="UP000801428">
    <property type="component" value="Unassembled WGS sequence"/>
</dbReference>
<feature type="compositionally biased region" description="Acidic residues" evidence="1">
    <location>
        <begin position="58"/>
        <end position="69"/>
    </location>
</feature>
<keyword evidence="4" id="KW-1185">Reference proteome</keyword>
<organism evidence="3 4">
    <name type="scientific">Curvularia kusanoi</name>
    <name type="common">Cochliobolus kusanoi</name>
    <dbReference type="NCBI Taxonomy" id="90978"/>
    <lineage>
        <taxon>Eukaryota</taxon>
        <taxon>Fungi</taxon>
        <taxon>Dikarya</taxon>
        <taxon>Ascomycota</taxon>
        <taxon>Pezizomycotina</taxon>
        <taxon>Dothideomycetes</taxon>
        <taxon>Pleosporomycetidae</taxon>
        <taxon>Pleosporales</taxon>
        <taxon>Pleosporineae</taxon>
        <taxon>Pleosporaceae</taxon>
        <taxon>Curvularia</taxon>
    </lineage>
</organism>
<keyword evidence="2" id="KW-1133">Transmembrane helix</keyword>
<reference evidence="3" key="1">
    <citation type="submission" date="2019-04" db="EMBL/GenBank/DDBJ databases">
        <title>Sequencing of skin fungus with MAO and IRED activity.</title>
        <authorList>
            <person name="Marsaioli A.J."/>
            <person name="Bonatto J.M.C."/>
            <person name="Reis Junior O."/>
        </authorList>
    </citation>
    <scope>NUCLEOTIDE SEQUENCE</scope>
    <source>
        <strain evidence="3">30M1</strain>
    </source>
</reference>
<sequence length="109" mass="12391">MTNNFFNVDTLPAPVFATLVLFAIAAIWLAIWLLGQLGLAVARAQCRREVDPERGDRDEEEEVEEEEQEQEGRIASAIEAYEPRERKHQVDELIDALNLESYVCVFGPD</sequence>
<dbReference type="EMBL" id="SWKU01000006">
    <property type="protein sequence ID" value="KAF3005959.1"/>
    <property type="molecule type" value="Genomic_DNA"/>
</dbReference>
<dbReference type="AlphaFoldDB" id="A0A9P4TJ82"/>
<feature type="region of interest" description="Disordered" evidence="1">
    <location>
        <begin position="50"/>
        <end position="78"/>
    </location>
</feature>
<keyword evidence="2" id="KW-0472">Membrane</keyword>